<dbReference type="CDD" id="cd13999">
    <property type="entry name" value="STKc_MAP3K-like"/>
    <property type="match status" value="1"/>
</dbReference>
<dbReference type="InterPro" id="IPR001245">
    <property type="entry name" value="Ser-Thr/Tyr_kinase_cat_dom"/>
</dbReference>
<dbReference type="GO" id="GO:0005524">
    <property type="term" value="F:ATP binding"/>
    <property type="evidence" value="ECO:0007669"/>
    <property type="project" value="InterPro"/>
</dbReference>
<dbReference type="GO" id="GO:0004674">
    <property type="term" value="F:protein serine/threonine kinase activity"/>
    <property type="evidence" value="ECO:0007669"/>
    <property type="project" value="TreeGrafter"/>
</dbReference>
<dbReference type="InterPro" id="IPR051681">
    <property type="entry name" value="Ser/Thr_Kinases-Pseudokinases"/>
</dbReference>
<dbReference type="PROSITE" id="PS50011">
    <property type="entry name" value="PROTEIN_KINASE_DOM"/>
    <property type="match status" value="1"/>
</dbReference>
<sequence length="307" mass="34381">MSRRSEGKEEPLEGDSKIPELDYSLVEMGDRLGDGGVGMTYEGWYGDERVAIKMLFDPRMDLNLKREFMDEVMVLSGLSHPNIVKFLGAVTQPPNLCFAMELCDTSLFTMLHMERQKLSPLRAVEMGLEIAEALEYLHEQSPQVLHRDLKSHNVLLTESGRPKLCDFGLSRNPLASVGTPSYMAPELLRNGTFGAKVDVYAFAVLLWEMLSAQVPFGGLEIVEIKREVLEGQRPDLNQLDMCPNPLIDLIEDSWVEEQQKRPSMEYIARELSAGLTEWGLDAETGLRATMDIKGVEGGDALDALLFK</sequence>
<organism evidence="2">
    <name type="scientific">Phaeomonas parva</name>
    <dbReference type="NCBI Taxonomy" id="124430"/>
    <lineage>
        <taxon>Eukaryota</taxon>
        <taxon>Sar</taxon>
        <taxon>Stramenopiles</taxon>
        <taxon>Ochrophyta</taxon>
        <taxon>Pinguiophyceae</taxon>
        <taxon>Pinguiochrysidales</taxon>
        <taxon>Pinguiochrysidaceae</taxon>
        <taxon>Phaeomonas</taxon>
    </lineage>
</organism>
<dbReference type="SUPFAM" id="SSF56112">
    <property type="entry name" value="Protein kinase-like (PK-like)"/>
    <property type="match status" value="1"/>
</dbReference>
<accession>A0A7S1XNW2</accession>
<feature type="domain" description="Protein kinase" evidence="1">
    <location>
        <begin position="26"/>
        <end position="275"/>
    </location>
</feature>
<dbReference type="Pfam" id="PF07714">
    <property type="entry name" value="PK_Tyr_Ser-Thr"/>
    <property type="match status" value="1"/>
</dbReference>
<dbReference type="AlphaFoldDB" id="A0A7S1XNW2"/>
<proteinExistence type="predicted"/>
<dbReference type="Gene3D" id="3.30.200.20">
    <property type="entry name" value="Phosphorylase Kinase, domain 1"/>
    <property type="match status" value="1"/>
</dbReference>
<dbReference type="InterPro" id="IPR000719">
    <property type="entry name" value="Prot_kinase_dom"/>
</dbReference>
<dbReference type="PANTHER" id="PTHR44329">
    <property type="entry name" value="SERINE/THREONINE-PROTEIN KINASE TNNI3K-RELATED"/>
    <property type="match status" value="1"/>
</dbReference>
<dbReference type="Gene3D" id="1.10.510.10">
    <property type="entry name" value="Transferase(Phosphotransferase) domain 1"/>
    <property type="match status" value="1"/>
</dbReference>
<dbReference type="InterPro" id="IPR011009">
    <property type="entry name" value="Kinase-like_dom_sf"/>
</dbReference>
<evidence type="ECO:0000259" key="1">
    <source>
        <dbReference type="PROSITE" id="PS50011"/>
    </source>
</evidence>
<dbReference type="EMBL" id="HBGJ01017316">
    <property type="protein sequence ID" value="CAD9252748.1"/>
    <property type="molecule type" value="Transcribed_RNA"/>
</dbReference>
<dbReference type="InterPro" id="IPR008271">
    <property type="entry name" value="Ser/Thr_kinase_AS"/>
</dbReference>
<dbReference type="SMART" id="SM00220">
    <property type="entry name" value="S_TKc"/>
    <property type="match status" value="1"/>
</dbReference>
<gene>
    <name evidence="2" type="ORF">PPAR1163_LOCUS11112</name>
</gene>
<protein>
    <recommendedName>
        <fullName evidence="1">Protein kinase domain-containing protein</fullName>
    </recommendedName>
</protein>
<name>A0A7S1XNW2_9STRA</name>
<dbReference type="PROSITE" id="PS00108">
    <property type="entry name" value="PROTEIN_KINASE_ST"/>
    <property type="match status" value="1"/>
</dbReference>
<reference evidence="2" key="1">
    <citation type="submission" date="2021-01" db="EMBL/GenBank/DDBJ databases">
        <authorList>
            <person name="Corre E."/>
            <person name="Pelletier E."/>
            <person name="Niang G."/>
            <person name="Scheremetjew M."/>
            <person name="Finn R."/>
            <person name="Kale V."/>
            <person name="Holt S."/>
            <person name="Cochrane G."/>
            <person name="Meng A."/>
            <person name="Brown T."/>
            <person name="Cohen L."/>
        </authorList>
    </citation>
    <scope>NUCLEOTIDE SEQUENCE</scope>
    <source>
        <strain evidence="2">CCMP2877</strain>
    </source>
</reference>
<evidence type="ECO:0000313" key="2">
    <source>
        <dbReference type="EMBL" id="CAD9252748.1"/>
    </source>
</evidence>